<reference evidence="2" key="2">
    <citation type="submission" date="2023-11" db="UniProtKB">
        <authorList>
            <consortium name="WormBaseParasite"/>
        </authorList>
    </citation>
    <scope>IDENTIFICATION</scope>
</reference>
<protein>
    <submittedName>
        <fullName evidence="2">RM55 protein</fullName>
    </submittedName>
</protein>
<sequence>MLLIKGLVVRSSLTPLISPYRNNANRAVFTRIHRRIYSRTYPVNLVYPNGGYIRLRFHEPRVMLQIPVDLDECSPEEKQKRILRRHPRSKLNLQEQLEDTFDQEAYSFLFKKK</sequence>
<dbReference type="GO" id="GO:0006412">
    <property type="term" value="P:translation"/>
    <property type="evidence" value="ECO:0007669"/>
    <property type="project" value="TreeGrafter"/>
</dbReference>
<dbReference type="InterPro" id="IPR018615">
    <property type="entry name" value="Ribosomal_mL55"/>
</dbReference>
<keyword evidence="1" id="KW-1185">Reference proteome</keyword>
<accession>A0AA85JGV1</accession>
<name>A0AA85JGV1_TRIRE</name>
<dbReference type="GO" id="GO:0005762">
    <property type="term" value="C:mitochondrial large ribosomal subunit"/>
    <property type="evidence" value="ECO:0007669"/>
    <property type="project" value="InterPro"/>
</dbReference>
<dbReference type="Pfam" id="PF09776">
    <property type="entry name" value="Mitoc_L55"/>
    <property type="match status" value="1"/>
</dbReference>
<evidence type="ECO:0000313" key="1">
    <source>
        <dbReference type="Proteomes" id="UP000050795"/>
    </source>
</evidence>
<dbReference type="PANTHER" id="PTHR34095:SF1">
    <property type="entry name" value="LARGE RIBOSOMAL SUBUNIT PROTEIN ML55"/>
    <property type="match status" value="1"/>
</dbReference>
<dbReference type="WBParaSite" id="TREG1_21990.1">
    <property type="protein sequence ID" value="TREG1_21990.1"/>
    <property type="gene ID" value="TREG1_21990"/>
</dbReference>
<reference evidence="1" key="1">
    <citation type="submission" date="2022-06" db="EMBL/GenBank/DDBJ databases">
        <authorList>
            <person name="Berger JAMES D."/>
            <person name="Berger JAMES D."/>
        </authorList>
    </citation>
    <scope>NUCLEOTIDE SEQUENCE [LARGE SCALE GENOMIC DNA]</scope>
</reference>
<dbReference type="Gene3D" id="6.20.130.20">
    <property type="entry name" value="Mitochondrial ribosomal protein L55"/>
    <property type="match status" value="1"/>
</dbReference>
<dbReference type="AlphaFoldDB" id="A0AA85JGV1"/>
<dbReference type="InterPro" id="IPR044884">
    <property type="entry name" value="Ribosomal_mL55_sf"/>
</dbReference>
<dbReference type="GO" id="GO:0003735">
    <property type="term" value="F:structural constituent of ribosome"/>
    <property type="evidence" value="ECO:0007669"/>
    <property type="project" value="InterPro"/>
</dbReference>
<dbReference type="PANTHER" id="PTHR34095">
    <property type="entry name" value="39S RIBOSOMAL PROTEIN L55, MITOCHONDRIAL"/>
    <property type="match status" value="1"/>
</dbReference>
<organism evidence="1 2">
    <name type="scientific">Trichobilharzia regenti</name>
    <name type="common">Nasal bird schistosome</name>
    <dbReference type="NCBI Taxonomy" id="157069"/>
    <lineage>
        <taxon>Eukaryota</taxon>
        <taxon>Metazoa</taxon>
        <taxon>Spiralia</taxon>
        <taxon>Lophotrochozoa</taxon>
        <taxon>Platyhelminthes</taxon>
        <taxon>Trematoda</taxon>
        <taxon>Digenea</taxon>
        <taxon>Strigeidida</taxon>
        <taxon>Schistosomatoidea</taxon>
        <taxon>Schistosomatidae</taxon>
        <taxon>Trichobilharzia</taxon>
    </lineage>
</organism>
<evidence type="ECO:0000313" key="2">
    <source>
        <dbReference type="WBParaSite" id="TREG1_21990.1"/>
    </source>
</evidence>
<dbReference type="Proteomes" id="UP000050795">
    <property type="component" value="Unassembled WGS sequence"/>
</dbReference>
<proteinExistence type="predicted"/>